<dbReference type="GeneID" id="87978407"/>
<keyword evidence="1" id="KW-1133">Transmembrane helix</keyword>
<evidence type="ECO:0000313" key="3">
    <source>
        <dbReference type="Proteomes" id="UP000051085"/>
    </source>
</evidence>
<feature type="transmembrane region" description="Helical" evidence="1">
    <location>
        <begin position="185"/>
        <end position="209"/>
    </location>
</feature>
<dbReference type="Proteomes" id="UP000051085">
    <property type="component" value="Unassembled WGS sequence"/>
</dbReference>
<sequence>MKHLSSVWRIWLFFWVLIILLKLFAQAPYDFMAFNTFLGYVPIELSFHLKRFNDRRALAFWLLLIIWLIFYPNAPYVMTDLFHLSWLHPHTSINGILRSDPVIWLNFAMMMVCALACLLVGTVTLDQTARQLTRLTTPHQPRLRYLWIVIFMTMASIGIYIGRFLRLHSIYLLFTPTWFFRQLWSIWSGRTAAFVAIMTILQLIVYWLLKVCQHFSIDDNK</sequence>
<keyword evidence="1" id="KW-0472">Membrane</keyword>
<feature type="transmembrane region" description="Helical" evidence="1">
    <location>
        <begin position="103"/>
        <end position="125"/>
    </location>
</feature>
<keyword evidence="1" id="KW-0812">Transmembrane</keyword>
<name>A0A922TNG8_9LACO</name>
<dbReference type="EMBL" id="AZGO01000047">
    <property type="protein sequence ID" value="KRM36790.1"/>
    <property type="molecule type" value="Genomic_DNA"/>
</dbReference>
<reference evidence="2 3" key="1">
    <citation type="journal article" date="2015" name="Genome Announc.">
        <title>Expanding the biotechnology potential of lactobacilli through comparative genomics of 213 strains and associated genera.</title>
        <authorList>
            <person name="Sun Z."/>
            <person name="Harris H.M."/>
            <person name="McCann A."/>
            <person name="Guo C."/>
            <person name="Argimon S."/>
            <person name="Zhang W."/>
            <person name="Yang X."/>
            <person name="Jeffery I.B."/>
            <person name="Cooney J.C."/>
            <person name="Kagawa T.F."/>
            <person name="Liu W."/>
            <person name="Song Y."/>
            <person name="Salvetti E."/>
            <person name="Wrobel A."/>
            <person name="Rasinkangas P."/>
            <person name="Parkhill J."/>
            <person name="Rea M.C."/>
            <person name="O'Sullivan O."/>
            <person name="Ritari J."/>
            <person name="Douillard F.P."/>
            <person name="Paul Ross R."/>
            <person name="Yang R."/>
            <person name="Briner A.E."/>
            <person name="Felis G.E."/>
            <person name="de Vos W.M."/>
            <person name="Barrangou R."/>
            <person name="Klaenhammer T.R."/>
            <person name="Caufield P.W."/>
            <person name="Cui Y."/>
            <person name="Zhang H."/>
            <person name="O'Toole P.W."/>
        </authorList>
    </citation>
    <scope>NUCLEOTIDE SEQUENCE [LARGE SCALE GENOMIC DNA]</scope>
    <source>
        <strain evidence="2 3">DSM 8475</strain>
    </source>
</reference>
<feature type="transmembrane region" description="Helical" evidence="1">
    <location>
        <begin position="7"/>
        <end position="25"/>
    </location>
</feature>
<gene>
    <name evidence="2" type="ORF">FD34_GL000028</name>
</gene>
<dbReference type="AlphaFoldDB" id="A0A922TNG8"/>
<feature type="transmembrane region" description="Helical" evidence="1">
    <location>
        <begin position="145"/>
        <end position="165"/>
    </location>
</feature>
<evidence type="ECO:0000313" key="2">
    <source>
        <dbReference type="EMBL" id="KRM36790.1"/>
    </source>
</evidence>
<dbReference type="InterPro" id="IPR009793">
    <property type="entry name" value="DUF1361"/>
</dbReference>
<organism evidence="2 3">
    <name type="scientific">Limosilactobacillus pontis DSM 8475</name>
    <dbReference type="NCBI Taxonomy" id="1423794"/>
    <lineage>
        <taxon>Bacteria</taxon>
        <taxon>Bacillati</taxon>
        <taxon>Bacillota</taxon>
        <taxon>Bacilli</taxon>
        <taxon>Lactobacillales</taxon>
        <taxon>Lactobacillaceae</taxon>
        <taxon>Limosilactobacillus</taxon>
    </lineage>
</organism>
<feature type="transmembrane region" description="Helical" evidence="1">
    <location>
        <begin position="31"/>
        <end position="49"/>
    </location>
</feature>
<feature type="transmembrane region" description="Helical" evidence="1">
    <location>
        <begin position="58"/>
        <end position="78"/>
    </location>
</feature>
<evidence type="ECO:0000256" key="1">
    <source>
        <dbReference type="SAM" id="Phobius"/>
    </source>
</evidence>
<dbReference type="Pfam" id="PF07099">
    <property type="entry name" value="DUF1361"/>
    <property type="match status" value="1"/>
</dbReference>
<comment type="caution">
    <text evidence="2">The sequence shown here is derived from an EMBL/GenBank/DDBJ whole genome shotgun (WGS) entry which is preliminary data.</text>
</comment>
<dbReference type="RefSeq" id="WP_057806963.1">
    <property type="nucleotide sequence ID" value="NZ_AZGO01000047.1"/>
</dbReference>
<protein>
    <submittedName>
        <fullName evidence="2">Membrane protein</fullName>
    </submittedName>
</protein>
<proteinExistence type="predicted"/>
<accession>A0A922TNG8</accession>